<name>A0A0C3BQ60_PILCF</name>
<protein>
    <submittedName>
        <fullName evidence="2">Uncharacterized protein</fullName>
    </submittedName>
</protein>
<evidence type="ECO:0000313" key="3">
    <source>
        <dbReference type="Proteomes" id="UP000054166"/>
    </source>
</evidence>
<evidence type="ECO:0000313" key="2">
    <source>
        <dbReference type="EMBL" id="KIM79462.1"/>
    </source>
</evidence>
<gene>
    <name evidence="2" type="ORF">PILCRDRAFT_10298</name>
</gene>
<reference evidence="3" key="2">
    <citation type="submission" date="2015-01" db="EMBL/GenBank/DDBJ databases">
        <title>Evolutionary Origins and Diversification of the Mycorrhizal Mutualists.</title>
        <authorList>
            <consortium name="DOE Joint Genome Institute"/>
            <consortium name="Mycorrhizal Genomics Consortium"/>
            <person name="Kohler A."/>
            <person name="Kuo A."/>
            <person name="Nagy L.G."/>
            <person name="Floudas D."/>
            <person name="Copeland A."/>
            <person name="Barry K.W."/>
            <person name="Cichocki N."/>
            <person name="Veneault-Fourrey C."/>
            <person name="LaButti K."/>
            <person name="Lindquist E.A."/>
            <person name="Lipzen A."/>
            <person name="Lundell T."/>
            <person name="Morin E."/>
            <person name="Murat C."/>
            <person name="Riley R."/>
            <person name="Ohm R."/>
            <person name="Sun H."/>
            <person name="Tunlid A."/>
            <person name="Henrissat B."/>
            <person name="Grigoriev I.V."/>
            <person name="Hibbett D.S."/>
            <person name="Martin F."/>
        </authorList>
    </citation>
    <scope>NUCLEOTIDE SEQUENCE [LARGE SCALE GENOMIC DNA]</scope>
    <source>
        <strain evidence="3">F 1598</strain>
    </source>
</reference>
<dbReference type="InParanoid" id="A0A0C3BQ60"/>
<feature type="compositionally biased region" description="Polar residues" evidence="1">
    <location>
        <begin position="24"/>
        <end position="34"/>
    </location>
</feature>
<dbReference type="AlphaFoldDB" id="A0A0C3BQ60"/>
<feature type="region of interest" description="Disordered" evidence="1">
    <location>
        <begin position="1"/>
        <end position="171"/>
    </location>
</feature>
<dbReference type="EMBL" id="KN833009">
    <property type="protein sequence ID" value="KIM79462.1"/>
    <property type="molecule type" value="Genomic_DNA"/>
</dbReference>
<feature type="compositionally biased region" description="Low complexity" evidence="1">
    <location>
        <begin position="38"/>
        <end position="47"/>
    </location>
</feature>
<sequence length="171" mass="18880">MRRVHHSPRSETPQTPASHVHPRQQVSPISSPQLALNPKSRSSSPFSDSPPPTPASFNPVIEMGSSPRSRGVEIEDITGQEDEYDDVYIPDDPRLSPDVRPEENPVPESPYQSQRAASSDHEAHPQPTIRIYHSDLNGVPCDEDGIAVPEGTPPPPRETNNGPEDWTPYEN</sequence>
<feature type="compositionally biased region" description="Acidic residues" evidence="1">
    <location>
        <begin position="74"/>
        <end position="89"/>
    </location>
</feature>
<proteinExistence type="predicted"/>
<keyword evidence="3" id="KW-1185">Reference proteome</keyword>
<organism evidence="2 3">
    <name type="scientific">Piloderma croceum (strain F 1598)</name>
    <dbReference type="NCBI Taxonomy" id="765440"/>
    <lineage>
        <taxon>Eukaryota</taxon>
        <taxon>Fungi</taxon>
        <taxon>Dikarya</taxon>
        <taxon>Basidiomycota</taxon>
        <taxon>Agaricomycotina</taxon>
        <taxon>Agaricomycetes</taxon>
        <taxon>Agaricomycetidae</taxon>
        <taxon>Atheliales</taxon>
        <taxon>Atheliaceae</taxon>
        <taxon>Piloderma</taxon>
    </lineage>
</organism>
<reference evidence="2 3" key="1">
    <citation type="submission" date="2014-04" db="EMBL/GenBank/DDBJ databases">
        <authorList>
            <consortium name="DOE Joint Genome Institute"/>
            <person name="Kuo A."/>
            <person name="Tarkka M."/>
            <person name="Buscot F."/>
            <person name="Kohler A."/>
            <person name="Nagy L.G."/>
            <person name="Floudas D."/>
            <person name="Copeland A."/>
            <person name="Barry K.W."/>
            <person name="Cichocki N."/>
            <person name="Veneault-Fourrey C."/>
            <person name="LaButti K."/>
            <person name="Lindquist E.A."/>
            <person name="Lipzen A."/>
            <person name="Lundell T."/>
            <person name="Morin E."/>
            <person name="Murat C."/>
            <person name="Sun H."/>
            <person name="Tunlid A."/>
            <person name="Henrissat B."/>
            <person name="Grigoriev I.V."/>
            <person name="Hibbett D.S."/>
            <person name="Martin F."/>
            <person name="Nordberg H.P."/>
            <person name="Cantor M.N."/>
            <person name="Hua S.X."/>
        </authorList>
    </citation>
    <scope>NUCLEOTIDE SEQUENCE [LARGE SCALE GENOMIC DNA]</scope>
    <source>
        <strain evidence="2 3">F 1598</strain>
    </source>
</reference>
<feature type="compositionally biased region" description="Basic and acidic residues" evidence="1">
    <location>
        <begin position="91"/>
        <end position="103"/>
    </location>
</feature>
<evidence type="ECO:0000256" key="1">
    <source>
        <dbReference type="SAM" id="MobiDB-lite"/>
    </source>
</evidence>
<dbReference type="Proteomes" id="UP000054166">
    <property type="component" value="Unassembled WGS sequence"/>
</dbReference>
<accession>A0A0C3BQ60</accession>
<dbReference type="HOGENOM" id="CLU_1563455_0_0_1"/>